<keyword evidence="3" id="KW-1185">Reference proteome</keyword>
<evidence type="ECO:0000313" key="3">
    <source>
        <dbReference type="Proteomes" id="UP000297245"/>
    </source>
</evidence>
<accession>A0A4S8KJ15</accession>
<evidence type="ECO:0000256" key="1">
    <source>
        <dbReference type="SAM" id="MobiDB-lite"/>
    </source>
</evidence>
<reference evidence="2 3" key="1">
    <citation type="journal article" date="2019" name="Nat. Ecol. Evol.">
        <title>Megaphylogeny resolves global patterns of mushroom evolution.</title>
        <authorList>
            <person name="Varga T."/>
            <person name="Krizsan K."/>
            <person name="Foldi C."/>
            <person name="Dima B."/>
            <person name="Sanchez-Garcia M."/>
            <person name="Sanchez-Ramirez S."/>
            <person name="Szollosi G.J."/>
            <person name="Szarkandi J.G."/>
            <person name="Papp V."/>
            <person name="Albert L."/>
            <person name="Andreopoulos W."/>
            <person name="Angelini C."/>
            <person name="Antonin V."/>
            <person name="Barry K.W."/>
            <person name="Bougher N.L."/>
            <person name="Buchanan P."/>
            <person name="Buyck B."/>
            <person name="Bense V."/>
            <person name="Catcheside P."/>
            <person name="Chovatia M."/>
            <person name="Cooper J."/>
            <person name="Damon W."/>
            <person name="Desjardin D."/>
            <person name="Finy P."/>
            <person name="Geml J."/>
            <person name="Haridas S."/>
            <person name="Hughes K."/>
            <person name="Justo A."/>
            <person name="Karasinski D."/>
            <person name="Kautmanova I."/>
            <person name="Kiss B."/>
            <person name="Kocsube S."/>
            <person name="Kotiranta H."/>
            <person name="LaButti K.M."/>
            <person name="Lechner B.E."/>
            <person name="Liimatainen K."/>
            <person name="Lipzen A."/>
            <person name="Lukacs Z."/>
            <person name="Mihaltcheva S."/>
            <person name="Morgado L.N."/>
            <person name="Niskanen T."/>
            <person name="Noordeloos M.E."/>
            <person name="Ohm R.A."/>
            <person name="Ortiz-Santana B."/>
            <person name="Ovrebo C."/>
            <person name="Racz N."/>
            <person name="Riley R."/>
            <person name="Savchenko A."/>
            <person name="Shiryaev A."/>
            <person name="Soop K."/>
            <person name="Spirin V."/>
            <person name="Szebenyi C."/>
            <person name="Tomsovsky M."/>
            <person name="Tulloss R.E."/>
            <person name="Uehling J."/>
            <person name="Grigoriev I.V."/>
            <person name="Vagvolgyi C."/>
            <person name="Papp T."/>
            <person name="Martin F.M."/>
            <person name="Miettinen O."/>
            <person name="Hibbett D.S."/>
            <person name="Nagy L.G."/>
        </authorList>
    </citation>
    <scope>NUCLEOTIDE SEQUENCE [LARGE SCALE GENOMIC DNA]</scope>
    <source>
        <strain evidence="2 3">CBS 962.96</strain>
    </source>
</reference>
<gene>
    <name evidence="2" type="ORF">K435DRAFT_880778</name>
</gene>
<evidence type="ECO:0000313" key="2">
    <source>
        <dbReference type="EMBL" id="THU75462.1"/>
    </source>
</evidence>
<protein>
    <submittedName>
        <fullName evidence="2">Uncharacterized protein</fullName>
    </submittedName>
</protein>
<dbReference type="AlphaFoldDB" id="A0A4S8KJ15"/>
<organism evidence="2 3">
    <name type="scientific">Dendrothele bispora (strain CBS 962.96)</name>
    <dbReference type="NCBI Taxonomy" id="1314807"/>
    <lineage>
        <taxon>Eukaryota</taxon>
        <taxon>Fungi</taxon>
        <taxon>Dikarya</taxon>
        <taxon>Basidiomycota</taxon>
        <taxon>Agaricomycotina</taxon>
        <taxon>Agaricomycetes</taxon>
        <taxon>Agaricomycetidae</taxon>
        <taxon>Agaricales</taxon>
        <taxon>Agaricales incertae sedis</taxon>
        <taxon>Dendrothele</taxon>
    </lineage>
</organism>
<sequence>MEVLLEWDEEDKEEREEEEEDAEDGGEEAGDEDDDDVGETIVRWICEVSGIGIVGRGDEMSMCEMR</sequence>
<feature type="compositionally biased region" description="Acidic residues" evidence="1">
    <location>
        <begin position="1"/>
        <end position="38"/>
    </location>
</feature>
<feature type="region of interest" description="Disordered" evidence="1">
    <location>
        <begin position="1"/>
        <end position="40"/>
    </location>
</feature>
<proteinExistence type="predicted"/>
<dbReference type="Proteomes" id="UP000297245">
    <property type="component" value="Unassembled WGS sequence"/>
</dbReference>
<name>A0A4S8KJ15_DENBC</name>
<dbReference type="EMBL" id="ML182088">
    <property type="protein sequence ID" value="THU75462.1"/>
    <property type="molecule type" value="Genomic_DNA"/>
</dbReference>